<proteinExistence type="predicted"/>
<dbReference type="EMBL" id="BGPR01005645">
    <property type="protein sequence ID" value="GBN12091.1"/>
    <property type="molecule type" value="Genomic_DNA"/>
</dbReference>
<protein>
    <submittedName>
        <fullName evidence="1">Uncharacterized protein</fullName>
    </submittedName>
</protein>
<name>A0A4Y2LBK4_ARAVE</name>
<gene>
    <name evidence="1" type="ORF">AVEN_242740_1</name>
</gene>
<evidence type="ECO:0000313" key="1">
    <source>
        <dbReference type="EMBL" id="GBN12091.1"/>
    </source>
</evidence>
<accession>A0A4Y2LBK4</accession>
<comment type="caution">
    <text evidence="1">The sequence shown here is derived from an EMBL/GenBank/DDBJ whole genome shotgun (WGS) entry which is preliminary data.</text>
</comment>
<organism evidence="1 2">
    <name type="scientific">Araneus ventricosus</name>
    <name type="common">Orbweaver spider</name>
    <name type="synonym">Epeira ventricosa</name>
    <dbReference type="NCBI Taxonomy" id="182803"/>
    <lineage>
        <taxon>Eukaryota</taxon>
        <taxon>Metazoa</taxon>
        <taxon>Ecdysozoa</taxon>
        <taxon>Arthropoda</taxon>
        <taxon>Chelicerata</taxon>
        <taxon>Arachnida</taxon>
        <taxon>Araneae</taxon>
        <taxon>Araneomorphae</taxon>
        <taxon>Entelegynae</taxon>
        <taxon>Araneoidea</taxon>
        <taxon>Araneidae</taxon>
        <taxon>Araneus</taxon>
    </lineage>
</organism>
<dbReference type="AlphaFoldDB" id="A0A4Y2LBK4"/>
<keyword evidence="2" id="KW-1185">Reference proteome</keyword>
<reference evidence="1 2" key="1">
    <citation type="journal article" date="2019" name="Sci. Rep.">
        <title>Orb-weaving spider Araneus ventricosus genome elucidates the spidroin gene catalogue.</title>
        <authorList>
            <person name="Kono N."/>
            <person name="Nakamura H."/>
            <person name="Ohtoshi R."/>
            <person name="Moran D.A.P."/>
            <person name="Shinohara A."/>
            <person name="Yoshida Y."/>
            <person name="Fujiwara M."/>
            <person name="Mori M."/>
            <person name="Tomita M."/>
            <person name="Arakawa K."/>
        </authorList>
    </citation>
    <scope>NUCLEOTIDE SEQUENCE [LARGE SCALE GENOMIC DNA]</scope>
</reference>
<dbReference type="Proteomes" id="UP000499080">
    <property type="component" value="Unassembled WGS sequence"/>
</dbReference>
<evidence type="ECO:0000313" key="2">
    <source>
        <dbReference type="Proteomes" id="UP000499080"/>
    </source>
</evidence>
<sequence length="111" mass="12498">MKLAISRHGGLVVRQRPDYTKIPPCCMLTVKSYAVVKRPPAGVARKYREGKECVSKLQGVTQNSSRIASKRDVYTTKLISIARVLENKVSESANKVMVRLEVHCKEEKLIK</sequence>